<dbReference type="eggNOG" id="COG0457">
    <property type="taxonomic scope" value="Bacteria"/>
</dbReference>
<dbReference type="HOGENOM" id="CLU_029191_0_0_10"/>
<dbReference type="Pfam" id="PF14559">
    <property type="entry name" value="TPR_19"/>
    <property type="match status" value="1"/>
</dbReference>
<keyword evidence="1" id="KW-0732">Signal</keyword>
<sequence>MLGFALALLLVYCSGGAEEKGVSADHRFRNLGDSATYVGMTSCQSCHGNVHQSYVKTGMGRSFAKAHQANSAADWAGHQSIFDTASQYYYLPFARDSQLYVLEYRLGPEGDTTHKRLEQISYIIGSGHHTNSHLINRNGYVYQAPVTYYTQDGRWDLAPGFEEGQNSRFDRLIAHECLTCHNHLPKAEEGGLNKYLEMPEGIECERCHGPGSIHVKEKLAGLIVDTSKQIDYSIVNPRHLSRELQMDLCQRCHLQGVAVLNPGKSFYDFKPGMPLSSVMQVFLPRFSNSDKRFIMASQADRLRLSPCYLKSEELSCISCHNPHHDVKSRTENRYNESCLSCHAPTAPNFCSVEPAKRLEKQDDCVSCHMPRSGSIDIPHVTITDHNISKATARSAMALTQEETEEVAAFLGLACLSKDSPSNLDMARGYLALYDKFMGQSAVLDSARYYLDQEKEENELQRQTKIHLLFAAGRYTALEELALQAKAAEEKDAWTAYRLGEACYRQQNWAKALPFFSQAVALLPYHLDFREKLGVCYARLGQTAKAEQLFQEVLLEDRKRPLTYANLGFIAAQKGNFKRAHYFYDKALDLDPLQESAVFNKAALSVREGNKAAAKALLERLAGNAKAAQALKALE</sequence>
<dbReference type="SUPFAM" id="SSF48452">
    <property type="entry name" value="TPR-like"/>
    <property type="match status" value="1"/>
</dbReference>
<dbReference type="PANTHER" id="PTHR35038">
    <property type="entry name" value="DISSIMILATORY SULFITE REDUCTASE SIRA"/>
    <property type="match status" value="1"/>
</dbReference>
<evidence type="ECO:0000256" key="3">
    <source>
        <dbReference type="ARBA" id="ARBA00022803"/>
    </source>
</evidence>
<dbReference type="PANTHER" id="PTHR35038:SF8">
    <property type="entry name" value="C-TYPE POLYHEME CYTOCHROME OMCC"/>
    <property type="match status" value="1"/>
</dbReference>
<dbReference type="PROSITE" id="PS50293">
    <property type="entry name" value="TPR_REGION"/>
    <property type="match status" value="1"/>
</dbReference>
<dbReference type="PROSITE" id="PS50005">
    <property type="entry name" value="TPR"/>
    <property type="match status" value="2"/>
</dbReference>
<dbReference type="SMART" id="SM00028">
    <property type="entry name" value="TPR"/>
    <property type="match status" value="3"/>
</dbReference>
<evidence type="ECO:0000256" key="2">
    <source>
        <dbReference type="ARBA" id="ARBA00022737"/>
    </source>
</evidence>
<protein>
    <submittedName>
        <fullName evidence="7">TPR repeat-containing protein</fullName>
    </submittedName>
</protein>
<dbReference type="KEGG" id="sgn:SGRA_3586"/>
<feature type="repeat" description="TPR" evidence="4">
    <location>
        <begin position="492"/>
        <end position="525"/>
    </location>
</feature>
<reference evidence="7 8" key="1">
    <citation type="journal article" date="2012" name="Stand. Genomic Sci.">
        <title>Complete genome sequencing and analysis of Saprospira grandis str. Lewin, a predatory marine bacterium.</title>
        <authorList>
            <person name="Saw J.H."/>
            <person name="Yuryev A."/>
            <person name="Kanbe M."/>
            <person name="Hou S."/>
            <person name="Young A.G."/>
            <person name="Aizawa S."/>
            <person name="Alam M."/>
        </authorList>
    </citation>
    <scope>NUCLEOTIDE SEQUENCE [LARGE SCALE GENOMIC DNA]</scope>
    <source>
        <strain evidence="7 8">Lewin</strain>
    </source>
</reference>
<dbReference type="Gene3D" id="1.25.40.10">
    <property type="entry name" value="Tetratricopeptide repeat domain"/>
    <property type="match status" value="1"/>
</dbReference>
<dbReference type="OrthoDB" id="663481at2"/>
<dbReference type="Gene3D" id="1.10.1130.10">
    <property type="entry name" value="Flavocytochrome C3, Chain A"/>
    <property type="match status" value="2"/>
</dbReference>
<dbReference type="EMBL" id="CP002831">
    <property type="protein sequence ID" value="AFC26310.1"/>
    <property type="molecule type" value="Genomic_DNA"/>
</dbReference>
<dbReference type="InterPro" id="IPR036280">
    <property type="entry name" value="Multihaem_cyt_sf"/>
</dbReference>
<evidence type="ECO:0000259" key="5">
    <source>
        <dbReference type="Pfam" id="PF09699"/>
    </source>
</evidence>
<dbReference type="InterPro" id="IPR019734">
    <property type="entry name" value="TPR_rpt"/>
</dbReference>
<dbReference type="STRING" id="984262.SGRA_3586"/>
<dbReference type="SUPFAM" id="SSF48695">
    <property type="entry name" value="Multiheme cytochromes"/>
    <property type="match status" value="1"/>
</dbReference>
<accession>H6L5R0</accession>
<dbReference type="AlphaFoldDB" id="H6L5R0"/>
<dbReference type="InterPro" id="IPR010177">
    <property type="entry name" value="Paired_CXXCH_1"/>
</dbReference>
<proteinExistence type="predicted"/>
<dbReference type="InterPro" id="IPR013105">
    <property type="entry name" value="TPR_2"/>
</dbReference>
<feature type="domain" description="Cytochrome c-552/4" evidence="6">
    <location>
        <begin position="173"/>
        <end position="209"/>
    </location>
</feature>
<evidence type="ECO:0000259" key="6">
    <source>
        <dbReference type="Pfam" id="PF13435"/>
    </source>
</evidence>
<keyword evidence="2" id="KW-0677">Repeat</keyword>
<evidence type="ECO:0000313" key="7">
    <source>
        <dbReference type="EMBL" id="AFC26310.1"/>
    </source>
</evidence>
<organism evidence="7 8">
    <name type="scientific">Saprospira grandis (strain Lewin)</name>
    <dbReference type="NCBI Taxonomy" id="984262"/>
    <lineage>
        <taxon>Bacteria</taxon>
        <taxon>Pseudomonadati</taxon>
        <taxon>Bacteroidota</taxon>
        <taxon>Saprospiria</taxon>
        <taxon>Saprospirales</taxon>
        <taxon>Saprospiraceae</taxon>
        <taxon>Saprospira</taxon>
    </lineage>
</organism>
<dbReference type="Pfam" id="PF09699">
    <property type="entry name" value="Paired_CXXCH_1"/>
    <property type="match status" value="1"/>
</dbReference>
<dbReference type="Pfam" id="PF13435">
    <property type="entry name" value="Cytochrome_C554"/>
    <property type="match status" value="1"/>
</dbReference>
<feature type="domain" description="Doubled CXXCH motif" evidence="5">
    <location>
        <begin position="315"/>
        <end position="345"/>
    </location>
</feature>
<gene>
    <name evidence="7" type="ordered locus">SGRA_3586</name>
</gene>
<evidence type="ECO:0000313" key="8">
    <source>
        <dbReference type="Proteomes" id="UP000007519"/>
    </source>
</evidence>
<keyword evidence="8" id="KW-1185">Reference proteome</keyword>
<evidence type="ECO:0000256" key="1">
    <source>
        <dbReference type="ARBA" id="ARBA00022729"/>
    </source>
</evidence>
<dbReference type="Proteomes" id="UP000007519">
    <property type="component" value="Chromosome"/>
</dbReference>
<name>H6L5R0_SAPGL</name>
<dbReference type="InterPro" id="IPR023155">
    <property type="entry name" value="Cyt_c-552/4"/>
</dbReference>
<evidence type="ECO:0000256" key="4">
    <source>
        <dbReference type="PROSITE-ProRule" id="PRU00339"/>
    </source>
</evidence>
<dbReference type="InterPro" id="IPR051829">
    <property type="entry name" value="Multiheme_Cytochr_ET"/>
</dbReference>
<dbReference type="InterPro" id="IPR011990">
    <property type="entry name" value="TPR-like_helical_dom_sf"/>
</dbReference>
<keyword evidence="3 4" id="KW-0802">TPR repeat</keyword>
<feature type="repeat" description="TPR" evidence="4">
    <location>
        <begin position="560"/>
        <end position="593"/>
    </location>
</feature>
<dbReference type="Pfam" id="PF07719">
    <property type="entry name" value="TPR_2"/>
    <property type="match status" value="1"/>
</dbReference>